<protein>
    <submittedName>
        <fullName evidence="1">Uncharacterized protein</fullName>
    </submittedName>
</protein>
<evidence type="ECO:0000313" key="2">
    <source>
        <dbReference type="Proteomes" id="UP001153332"/>
    </source>
</evidence>
<sequence length="736" mass="83822">MAAVRTLCAICQSVDFRSLLITCLRQCRERQEAYENDETEYLPSQERSLQPEQHDDIFRVRETAREGCSLCKIILQAFERRNVTDEEDARGLRIGFCAFENKIEACYDSPKRPIKLCGLDVYMSEANGQFPEKQRVFNADSIIAVEVLRIGQIKEDDSPPILKMMENNPKSQTSLAVASRWLRNCSENHASCNPLSESQNKPKRLVDIRDGSKEPYLVDTETLPEQIKWLSLSYCWGDGPSLKLTRDTIETLKSGIAVDKLDPTIREAIFVTRALEIPYIWIDSLCIIQDPGGAEWREQAGKMNEIYGGSIVTLVVASSKTVTEGFLKDRPHQYIPIASSKMHLSLEWDENEDSADGPWSNRGWTMQEGLLPNRLLYYTSSQIIWKCCEEERFERGVRRSVDSLLARYPSGWEYEIFFRSQWFWELEEFLRFKTFKNCLPSVHPCWLSNPGIFRLWYELIEVYSPRQFKDIGDRLVALSSIAKVFGGTILCDEYVAGLWKPDLVRGLTWCTKSASFTPRLSSTRTANNIFPSWSWASVGYESIQISRKDAEYLTPLSRAQEVHIDLVDERQPFGMVSSGSITIAGPLKQLPILYNKAWRSTDVPMSKLERHISEKLEAESSGAVDPRYSSPVGGHFAILQMFTDSLSLNILVLEATGRVTNGVYTYYRVGALTLYNDFPVEDIASPEVFAVLDEMKGSLEHRLGPPLKELGGYRVVEGLVTELLQGRWNIQTVTLI</sequence>
<evidence type="ECO:0000313" key="1">
    <source>
        <dbReference type="EMBL" id="KAJ8127831.1"/>
    </source>
</evidence>
<comment type="caution">
    <text evidence="1">The sequence shown here is derived from an EMBL/GenBank/DDBJ whole genome shotgun (WGS) entry which is preliminary data.</text>
</comment>
<gene>
    <name evidence="1" type="ORF">O1611_g5805</name>
</gene>
<keyword evidence="2" id="KW-1185">Reference proteome</keyword>
<accession>A0ACC2JK65</accession>
<reference evidence="1" key="1">
    <citation type="submission" date="2022-12" db="EMBL/GenBank/DDBJ databases">
        <title>Genome Sequence of Lasiodiplodia mahajangana.</title>
        <authorList>
            <person name="Buettner E."/>
        </authorList>
    </citation>
    <scope>NUCLEOTIDE SEQUENCE</scope>
    <source>
        <strain evidence="1">VT137</strain>
    </source>
</reference>
<name>A0ACC2JK65_9PEZI</name>
<dbReference type="EMBL" id="JAPUUL010001285">
    <property type="protein sequence ID" value="KAJ8127831.1"/>
    <property type="molecule type" value="Genomic_DNA"/>
</dbReference>
<proteinExistence type="predicted"/>
<organism evidence="1 2">
    <name type="scientific">Lasiodiplodia mahajangana</name>
    <dbReference type="NCBI Taxonomy" id="1108764"/>
    <lineage>
        <taxon>Eukaryota</taxon>
        <taxon>Fungi</taxon>
        <taxon>Dikarya</taxon>
        <taxon>Ascomycota</taxon>
        <taxon>Pezizomycotina</taxon>
        <taxon>Dothideomycetes</taxon>
        <taxon>Dothideomycetes incertae sedis</taxon>
        <taxon>Botryosphaeriales</taxon>
        <taxon>Botryosphaeriaceae</taxon>
        <taxon>Lasiodiplodia</taxon>
    </lineage>
</organism>
<dbReference type="Proteomes" id="UP001153332">
    <property type="component" value="Unassembled WGS sequence"/>
</dbReference>